<comment type="similarity">
    <text evidence="1">Belongs to the glycerate kinase type-1 family.</text>
</comment>
<dbReference type="SUPFAM" id="SSF110738">
    <property type="entry name" value="Glycerate kinase I"/>
    <property type="match status" value="1"/>
</dbReference>
<dbReference type="PANTHER" id="PTHR21599">
    <property type="entry name" value="GLYCERATE KINASE"/>
    <property type="match status" value="1"/>
</dbReference>
<dbReference type="Gene3D" id="3.40.50.10350">
    <property type="entry name" value="Glycerate kinase, domain 1"/>
    <property type="match status" value="1"/>
</dbReference>
<comment type="caution">
    <text evidence="4">The sequence shown here is derived from an EMBL/GenBank/DDBJ whole genome shotgun (WGS) entry which is preliminary data.</text>
</comment>
<proteinExistence type="inferred from homology"/>
<dbReference type="EMBL" id="JAUQYP010000001">
    <property type="protein sequence ID" value="MDO8107969.1"/>
    <property type="molecule type" value="Genomic_DNA"/>
</dbReference>
<evidence type="ECO:0000313" key="5">
    <source>
        <dbReference type="Proteomes" id="UP001232536"/>
    </source>
</evidence>
<dbReference type="Gene3D" id="3.90.1510.10">
    <property type="entry name" value="Glycerate kinase, domain 2"/>
    <property type="match status" value="1"/>
</dbReference>
<dbReference type="Pfam" id="PF02595">
    <property type="entry name" value="Gly_kinase"/>
    <property type="match status" value="1"/>
</dbReference>
<evidence type="ECO:0000256" key="2">
    <source>
        <dbReference type="ARBA" id="ARBA00022679"/>
    </source>
</evidence>
<evidence type="ECO:0000313" key="4">
    <source>
        <dbReference type="EMBL" id="MDO8107969.1"/>
    </source>
</evidence>
<evidence type="ECO:0000256" key="3">
    <source>
        <dbReference type="ARBA" id="ARBA00022777"/>
    </source>
</evidence>
<accession>A0ABT9DAN3</accession>
<dbReference type="RefSeq" id="WP_304601560.1">
    <property type="nucleotide sequence ID" value="NZ_JAUQYP010000001.1"/>
</dbReference>
<protein>
    <submittedName>
        <fullName evidence="4">Glycerate kinase</fullName>
    </submittedName>
</protein>
<organism evidence="4 5">
    <name type="scientific">Actinotalea lenta</name>
    <dbReference type="NCBI Taxonomy" id="3064654"/>
    <lineage>
        <taxon>Bacteria</taxon>
        <taxon>Bacillati</taxon>
        <taxon>Actinomycetota</taxon>
        <taxon>Actinomycetes</taxon>
        <taxon>Micrococcales</taxon>
        <taxon>Cellulomonadaceae</taxon>
        <taxon>Actinotalea</taxon>
    </lineage>
</organism>
<gene>
    <name evidence="4" type="ORF">Q6348_12260</name>
</gene>
<dbReference type="InterPro" id="IPR018193">
    <property type="entry name" value="Glyc_kinase_flavodox-like_fold"/>
</dbReference>
<dbReference type="GO" id="GO:0016301">
    <property type="term" value="F:kinase activity"/>
    <property type="evidence" value="ECO:0007669"/>
    <property type="project" value="UniProtKB-KW"/>
</dbReference>
<dbReference type="InterPro" id="IPR004381">
    <property type="entry name" value="Glycerate_kinase"/>
</dbReference>
<keyword evidence="3 4" id="KW-0418">Kinase</keyword>
<keyword evidence="2" id="KW-0808">Transferase</keyword>
<dbReference type="PANTHER" id="PTHR21599:SF0">
    <property type="entry name" value="GLYCERATE KINASE"/>
    <property type="match status" value="1"/>
</dbReference>
<dbReference type="InterPro" id="IPR018197">
    <property type="entry name" value="Glycerate_kinase_RE-like"/>
</dbReference>
<evidence type="ECO:0000256" key="1">
    <source>
        <dbReference type="ARBA" id="ARBA00006284"/>
    </source>
</evidence>
<reference evidence="4 5" key="1">
    <citation type="submission" date="2023-07" db="EMBL/GenBank/DDBJ databases">
        <title>Description of novel actinomycetes strains, isolated from tidal flat sediment.</title>
        <authorList>
            <person name="Lu C."/>
        </authorList>
    </citation>
    <scope>NUCLEOTIDE SEQUENCE [LARGE SCALE GENOMIC DNA]</scope>
    <source>
        <strain evidence="4 5">SYSU T00b441</strain>
    </source>
</reference>
<keyword evidence="5" id="KW-1185">Reference proteome</keyword>
<dbReference type="InterPro" id="IPR036129">
    <property type="entry name" value="Glycerate_kinase_sf"/>
</dbReference>
<dbReference type="Proteomes" id="UP001232536">
    <property type="component" value="Unassembled WGS sequence"/>
</dbReference>
<sequence length="378" mass="37006">MHVLVSTDRLGRDLPAVEVSRLLADGWARGAPADRLEQVPLGDGGSGLVAAVHRGVGGDLVPVTVAGTAGEPTPAGLLRLPDGTVVVEVAEVLGARATSGARAPVSSAPAAGLLDAALELDPRRVVMGVGGLVAHDAGAGLLAALGGHAQVADGGAQLEAAMAAGSADLPALLEATSARLAGRDLIVAVDTEVALLGLHGASALLAVPDATALTLAPAAAQGLEQAVGRWVHALGSGLGPGRVRAAASARGAGAGGGLAFGLALLGARLVPGPQVVASLVGLDSRVADADLVLTATAVLDPHVLHDSALAAASAAAAAHALPVVVVSGEAVLGRREWAAQGLSGVYPLTDGSTPWQELDDVAGALVDRAARVARTWSR</sequence>
<name>A0ABT9DAN3_9CELL</name>